<feature type="compositionally biased region" description="Basic and acidic residues" evidence="5">
    <location>
        <begin position="335"/>
        <end position="355"/>
    </location>
</feature>
<gene>
    <name evidence="7" type="ORF">LTR78_001203</name>
</gene>
<comment type="caution">
    <text evidence="7">The sequence shown here is derived from an EMBL/GenBank/DDBJ whole genome shotgun (WGS) entry which is preliminary data.</text>
</comment>
<evidence type="ECO:0000256" key="2">
    <source>
        <dbReference type="ARBA" id="ARBA00022771"/>
    </source>
</evidence>
<dbReference type="AlphaFoldDB" id="A0AAE1C5G5"/>
<evidence type="ECO:0000259" key="6">
    <source>
        <dbReference type="PROSITE" id="PS50016"/>
    </source>
</evidence>
<dbReference type="InterPro" id="IPR013083">
    <property type="entry name" value="Znf_RING/FYVE/PHD"/>
</dbReference>
<keyword evidence="8" id="KW-1185">Reference proteome</keyword>
<sequence length="700" mass="75914">MEFDQQFAGYNLPCNGDWSFPSPGATPTAAAFGNHVFQTPKNATFPSHFQDAFSTPQMPSYATPQQPQYSRMTPVQRTQSSSETLRSNFYAGMQAGVMQPVPMPQQMNYAPQVISPGQGMAYQPSPAQPMMQHIIASQQMQTPPPTRGTPGRKVQQPTQVAFGTPSTIAARRFTTPQQQLQQAQAIPQGPYTPVQFPQIQFSPDMYQFNNFGPASAPVMPQTQLLWDQVRSPMAAIPQQASLDDPFAPSIQQSGTWSSVSPAMSQGPIMSFETPAMTSFPVQPPHPRPASAASLPGGFVNNAMTVATSAASLDPSLIYSSPVRPISRSASRTSKVRPDKPVNKRKDSALESKAQKDSVSPADSGPSISGPGLRRSNTVGNPRSGTAQSAISMAESLSRSESMQQIPRTASPLKRIGRTPLRAISEHKPVHRPSVILTVDENGIARTETRRPEPSPTKSIRERYPGLFDSDTSDDEDEDESVTSEQPPSRSASFNFARSEERRAKAARLDPPVENLEGLSIPRTNSALSVKGVTPSRAAVAAAAQLRRKGSLRRTSRSTAGRRNISSSTGSLIDSCSMDMSVESGHDSTAAGAEVHAAQSIWSPPGSMLRPREATLDAHNRRWSMMSFDQQVPQQQPLPRTRAAPLIRCLCGRTEDDGSPLLQCSSCTQWLHPTCTGLDPYQPPRRFTCFLCTKPVAAGFR</sequence>
<keyword evidence="2 4" id="KW-0863">Zinc-finger</keyword>
<dbReference type="CDD" id="cd15489">
    <property type="entry name" value="PHD_SF"/>
    <property type="match status" value="1"/>
</dbReference>
<feature type="compositionally biased region" description="Acidic residues" evidence="5">
    <location>
        <begin position="470"/>
        <end position="481"/>
    </location>
</feature>
<feature type="region of interest" description="Disordered" evidence="5">
    <location>
        <begin position="274"/>
        <end position="293"/>
    </location>
</feature>
<keyword evidence="3" id="KW-0862">Zinc</keyword>
<proteinExistence type="predicted"/>
<dbReference type="InterPro" id="IPR011011">
    <property type="entry name" value="Znf_FYVE_PHD"/>
</dbReference>
<feature type="compositionally biased region" description="Basic residues" evidence="5">
    <location>
        <begin position="545"/>
        <end position="555"/>
    </location>
</feature>
<reference evidence="7" key="1">
    <citation type="submission" date="2023-07" db="EMBL/GenBank/DDBJ databases">
        <title>Black Yeasts Isolated from many extreme environments.</title>
        <authorList>
            <person name="Coleine C."/>
            <person name="Stajich J.E."/>
            <person name="Selbmann L."/>
        </authorList>
    </citation>
    <scope>NUCLEOTIDE SEQUENCE</scope>
    <source>
        <strain evidence="7">CCFEE 5485</strain>
    </source>
</reference>
<feature type="region of interest" description="Disordered" evidence="5">
    <location>
        <begin position="51"/>
        <end position="77"/>
    </location>
</feature>
<accession>A0AAE1C5G5</accession>
<evidence type="ECO:0000256" key="3">
    <source>
        <dbReference type="ARBA" id="ARBA00022833"/>
    </source>
</evidence>
<evidence type="ECO:0000256" key="4">
    <source>
        <dbReference type="PROSITE-ProRule" id="PRU00146"/>
    </source>
</evidence>
<dbReference type="Gene3D" id="3.30.40.10">
    <property type="entry name" value="Zinc/RING finger domain, C3HC4 (zinc finger)"/>
    <property type="match status" value="1"/>
</dbReference>
<feature type="compositionally biased region" description="Polar residues" evidence="5">
    <location>
        <begin position="374"/>
        <end position="407"/>
    </location>
</feature>
<feature type="compositionally biased region" description="Basic and acidic residues" evidence="5">
    <location>
        <begin position="497"/>
        <end position="507"/>
    </location>
</feature>
<dbReference type="EMBL" id="JAUTXT010000003">
    <property type="protein sequence ID" value="KAK3678750.1"/>
    <property type="molecule type" value="Genomic_DNA"/>
</dbReference>
<dbReference type="GO" id="GO:0008270">
    <property type="term" value="F:zinc ion binding"/>
    <property type="evidence" value="ECO:0007669"/>
    <property type="project" value="UniProtKB-KW"/>
</dbReference>
<protein>
    <recommendedName>
        <fullName evidence="6">PHD-type domain-containing protein</fullName>
    </recommendedName>
</protein>
<dbReference type="SMART" id="SM00249">
    <property type="entry name" value="PHD"/>
    <property type="match status" value="1"/>
</dbReference>
<dbReference type="InterPro" id="IPR001965">
    <property type="entry name" value="Znf_PHD"/>
</dbReference>
<feature type="region of interest" description="Disordered" evidence="5">
    <location>
        <begin position="325"/>
        <end position="509"/>
    </location>
</feature>
<dbReference type="Pfam" id="PF00628">
    <property type="entry name" value="PHD"/>
    <property type="match status" value="1"/>
</dbReference>
<evidence type="ECO:0000256" key="1">
    <source>
        <dbReference type="ARBA" id="ARBA00022723"/>
    </source>
</evidence>
<evidence type="ECO:0000313" key="7">
    <source>
        <dbReference type="EMBL" id="KAK3678750.1"/>
    </source>
</evidence>
<keyword evidence="1" id="KW-0479">Metal-binding</keyword>
<feature type="compositionally biased region" description="Polar residues" evidence="5">
    <location>
        <begin position="556"/>
        <end position="571"/>
    </location>
</feature>
<feature type="compositionally biased region" description="Polar residues" evidence="5">
    <location>
        <begin position="485"/>
        <end position="495"/>
    </location>
</feature>
<feature type="region of interest" description="Disordered" evidence="5">
    <location>
        <begin position="544"/>
        <end position="571"/>
    </location>
</feature>
<organism evidence="7 8">
    <name type="scientific">Recurvomyces mirabilis</name>
    <dbReference type="NCBI Taxonomy" id="574656"/>
    <lineage>
        <taxon>Eukaryota</taxon>
        <taxon>Fungi</taxon>
        <taxon>Dikarya</taxon>
        <taxon>Ascomycota</taxon>
        <taxon>Pezizomycotina</taxon>
        <taxon>Dothideomycetes</taxon>
        <taxon>Dothideomycetidae</taxon>
        <taxon>Mycosphaerellales</taxon>
        <taxon>Teratosphaeriaceae</taxon>
        <taxon>Recurvomyces</taxon>
    </lineage>
</organism>
<evidence type="ECO:0000313" key="8">
    <source>
        <dbReference type="Proteomes" id="UP001274830"/>
    </source>
</evidence>
<dbReference type="PROSITE" id="PS01359">
    <property type="entry name" value="ZF_PHD_1"/>
    <property type="match status" value="1"/>
</dbReference>
<dbReference type="InterPro" id="IPR019787">
    <property type="entry name" value="Znf_PHD-finger"/>
</dbReference>
<name>A0AAE1C5G5_9PEZI</name>
<dbReference type="PROSITE" id="PS50016">
    <property type="entry name" value="ZF_PHD_2"/>
    <property type="match status" value="1"/>
</dbReference>
<dbReference type="Proteomes" id="UP001274830">
    <property type="component" value="Unassembled WGS sequence"/>
</dbReference>
<feature type="compositionally biased region" description="Basic and acidic residues" evidence="5">
    <location>
        <begin position="446"/>
        <end position="463"/>
    </location>
</feature>
<dbReference type="SUPFAM" id="SSF57903">
    <property type="entry name" value="FYVE/PHD zinc finger"/>
    <property type="match status" value="1"/>
</dbReference>
<feature type="domain" description="PHD-type" evidence="6">
    <location>
        <begin position="645"/>
        <end position="694"/>
    </location>
</feature>
<dbReference type="InterPro" id="IPR019786">
    <property type="entry name" value="Zinc_finger_PHD-type_CS"/>
</dbReference>
<evidence type="ECO:0000256" key="5">
    <source>
        <dbReference type="SAM" id="MobiDB-lite"/>
    </source>
</evidence>